<comment type="caution">
    <text evidence="1">The sequence shown here is derived from an EMBL/GenBank/DDBJ whole genome shotgun (WGS) entry which is preliminary data.</text>
</comment>
<dbReference type="PANTHER" id="PTHR39324:SF1">
    <property type="entry name" value="CALCIUM DODECIN"/>
    <property type="match status" value="1"/>
</dbReference>
<dbReference type="Pfam" id="PF07311">
    <property type="entry name" value="Dodecin"/>
    <property type="match status" value="1"/>
</dbReference>
<dbReference type="EMBL" id="BMXA01000001">
    <property type="protein sequence ID" value="GGZ98814.1"/>
    <property type="molecule type" value="Genomic_DNA"/>
</dbReference>
<evidence type="ECO:0000313" key="1">
    <source>
        <dbReference type="EMBL" id="GGZ98814.1"/>
    </source>
</evidence>
<evidence type="ECO:0008006" key="3">
    <source>
        <dbReference type="Google" id="ProtNLM"/>
    </source>
</evidence>
<name>A0A918VHA2_9GAMM</name>
<evidence type="ECO:0000313" key="2">
    <source>
        <dbReference type="Proteomes" id="UP000614811"/>
    </source>
</evidence>
<accession>A0A918VHA2</accession>
<dbReference type="InterPro" id="IPR036694">
    <property type="entry name" value="Dodecin-like_sf"/>
</dbReference>
<keyword evidence="2" id="KW-1185">Reference proteome</keyword>
<reference evidence="1" key="2">
    <citation type="submission" date="2020-09" db="EMBL/GenBank/DDBJ databases">
        <authorList>
            <person name="Sun Q."/>
            <person name="Kim S."/>
        </authorList>
    </citation>
    <scope>NUCLEOTIDE SEQUENCE</scope>
    <source>
        <strain evidence="1">KCTC 12711</strain>
    </source>
</reference>
<dbReference type="InterPro" id="IPR009923">
    <property type="entry name" value="Dodecin"/>
</dbReference>
<dbReference type="AlphaFoldDB" id="A0A918VHA2"/>
<dbReference type="InterPro" id="IPR025543">
    <property type="entry name" value="Dodecin-like"/>
</dbReference>
<dbReference type="PANTHER" id="PTHR39324">
    <property type="entry name" value="CALCIUM DODECIN"/>
    <property type="match status" value="1"/>
</dbReference>
<dbReference type="Gene3D" id="3.30.1660.10">
    <property type="entry name" value="Flavin-binding protein dodecin"/>
    <property type="match status" value="1"/>
</dbReference>
<dbReference type="RefSeq" id="WP_189398350.1">
    <property type="nucleotide sequence ID" value="NZ_BMXA01000001.1"/>
</dbReference>
<dbReference type="Proteomes" id="UP000614811">
    <property type="component" value="Unassembled WGS sequence"/>
</dbReference>
<sequence length="67" mass="7313">MSVARITEISASSKKSFDDAVKVGIARASKTLKNVSGAWIKDQEVAIADGVITEYRVKLKITFVLEE</sequence>
<reference evidence="1" key="1">
    <citation type="journal article" date="2014" name="Int. J. Syst. Evol. Microbiol.">
        <title>Complete genome sequence of Corynebacterium casei LMG S-19264T (=DSM 44701T), isolated from a smear-ripened cheese.</title>
        <authorList>
            <consortium name="US DOE Joint Genome Institute (JGI-PGF)"/>
            <person name="Walter F."/>
            <person name="Albersmeier A."/>
            <person name="Kalinowski J."/>
            <person name="Ruckert C."/>
        </authorList>
    </citation>
    <scope>NUCLEOTIDE SEQUENCE</scope>
    <source>
        <strain evidence="1">KCTC 12711</strain>
    </source>
</reference>
<protein>
    <recommendedName>
        <fullName evidence="3">Dodecin domain-containing protein</fullName>
    </recommendedName>
</protein>
<organism evidence="1 2">
    <name type="scientific">Arenicella chitinivorans</name>
    <dbReference type="NCBI Taxonomy" id="1329800"/>
    <lineage>
        <taxon>Bacteria</taxon>
        <taxon>Pseudomonadati</taxon>
        <taxon>Pseudomonadota</taxon>
        <taxon>Gammaproteobacteria</taxon>
        <taxon>Arenicellales</taxon>
        <taxon>Arenicellaceae</taxon>
        <taxon>Arenicella</taxon>
    </lineage>
</organism>
<dbReference type="SUPFAM" id="SSF89807">
    <property type="entry name" value="Dodecin-like"/>
    <property type="match status" value="1"/>
</dbReference>
<proteinExistence type="predicted"/>
<gene>
    <name evidence="1" type="ORF">GCM10008090_04200</name>
</gene>